<dbReference type="KEGG" id="tva:4743401"/>
<protein>
    <recommendedName>
        <fullName evidence="3">Right handed beta helix domain-containing protein</fullName>
    </recommendedName>
</protein>
<proteinExistence type="predicted"/>
<dbReference type="EMBL" id="DS114841">
    <property type="protein sequence ID" value="EAX85758.1"/>
    <property type="molecule type" value="Genomic_DNA"/>
</dbReference>
<dbReference type="RefSeq" id="XP_001298688.1">
    <property type="nucleotide sequence ID" value="XM_001298687.1"/>
</dbReference>
<dbReference type="AlphaFoldDB" id="A2GAR2"/>
<reference evidence="1" key="2">
    <citation type="journal article" date="2007" name="Science">
        <title>Draft genome sequence of the sexually transmitted pathogen Trichomonas vaginalis.</title>
        <authorList>
            <person name="Carlton J.M."/>
            <person name="Hirt R.P."/>
            <person name="Silva J.C."/>
            <person name="Delcher A.L."/>
            <person name="Schatz M."/>
            <person name="Zhao Q."/>
            <person name="Wortman J.R."/>
            <person name="Bidwell S.L."/>
            <person name="Alsmark U.C.M."/>
            <person name="Besteiro S."/>
            <person name="Sicheritz-Ponten T."/>
            <person name="Noel C.J."/>
            <person name="Dacks J.B."/>
            <person name="Foster P.G."/>
            <person name="Simillion C."/>
            <person name="Van de Peer Y."/>
            <person name="Miranda-Saavedra D."/>
            <person name="Barton G.J."/>
            <person name="Westrop G.D."/>
            <person name="Mueller S."/>
            <person name="Dessi D."/>
            <person name="Fiori P.L."/>
            <person name="Ren Q."/>
            <person name="Paulsen I."/>
            <person name="Zhang H."/>
            <person name="Bastida-Corcuera F.D."/>
            <person name="Simoes-Barbosa A."/>
            <person name="Brown M.T."/>
            <person name="Hayes R.D."/>
            <person name="Mukherjee M."/>
            <person name="Okumura C.Y."/>
            <person name="Schneider R."/>
            <person name="Smith A.J."/>
            <person name="Vanacova S."/>
            <person name="Villalvazo M."/>
            <person name="Haas B.J."/>
            <person name="Pertea M."/>
            <person name="Feldblyum T.V."/>
            <person name="Utterback T.R."/>
            <person name="Shu C.L."/>
            <person name="Osoegawa K."/>
            <person name="de Jong P.J."/>
            <person name="Hrdy I."/>
            <person name="Horvathova L."/>
            <person name="Zubacova Z."/>
            <person name="Dolezal P."/>
            <person name="Malik S.B."/>
            <person name="Logsdon J.M. Jr."/>
            <person name="Henze K."/>
            <person name="Gupta A."/>
            <person name="Wang C.C."/>
            <person name="Dunne R.L."/>
            <person name="Upcroft J.A."/>
            <person name="Upcroft P."/>
            <person name="White O."/>
            <person name="Salzberg S.L."/>
            <person name="Tang P."/>
            <person name="Chiu C.-H."/>
            <person name="Lee Y.-S."/>
            <person name="Embley T.M."/>
            <person name="Coombs G.H."/>
            <person name="Mottram J.C."/>
            <person name="Tachezy J."/>
            <person name="Fraser-Liggett C.M."/>
            <person name="Johnson P.J."/>
        </authorList>
    </citation>
    <scope>NUCLEOTIDE SEQUENCE [LARGE SCALE GENOMIC DNA]</scope>
    <source>
        <strain evidence="1">G3</strain>
    </source>
</reference>
<name>A2GAR2_TRIV3</name>
<dbReference type="InParanoid" id="A2GAR2"/>
<reference evidence="1" key="1">
    <citation type="submission" date="2006-10" db="EMBL/GenBank/DDBJ databases">
        <authorList>
            <person name="Amadeo P."/>
            <person name="Zhao Q."/>
            <person name="Wortman J."/>
            <person name="Fraser-Liggett C."/>
            <person name="Carlton J."/>
        </authorList>
    </citation>
    <scope>NUCLEOTIDE SEQUENCE</scope>
    <source>
        <strain evidence="1">G3</strain>
    </source>
</reference>
<keyword evidence="2" id="KW-1185">Reference proteome</keyword>
<sequence length="330" mass="37332">MFFFIYGRRESLRFSGPSTDVWTTFYTETSTYTYVNTSGSLSGQNTNYFVESVLFDNFIDASIIDLTSYVTTTKTHIATSSFIKCSNSQNGRCITFGSSGNFVQYRLCGFAISSLAEKGVYSYVCQDSRAVTKNYIVESSLTKISGEGIGILYHDYGAIRALSSNISDSNIGGSANYVLSNPYRSDTALVGWCQFKNNAAQIMCCFEHQNNFHRLSLCNVLDNTIRADKLILSQATSLNINQCYFKGNRATKFILYGESLFKLQESHFEDNTFYLNARNENSLQMTQIIFPSTYSSCINLFERLRLPDKTKAVDNPRNSIIRIYSVYLFF</sequence>
<dbReference type="VEuPathDB" id="TrichDB:TVAGG3_1068830"/>
<evidence type="ECO:0000313" key="2">
    <source>
        <dbReference type="Proteomes" id="UP000001542"/>
    </source>
</evidence>
<gene>
    <name evidence="1" type="ORF">TVAG_477960</name>
</gene>
<organism evidence="1 2">
    <name type="scientific">Trichomonas vaginalis (strain ATCC PRA-98 / G3)</name>
    <dbReference type="NCBI Taxonomy" id="412133"/>
    <lineage>
        <taxon>Eukaryota</taxon>
        <taxon>Metamonada</taxon>
        <taxon>Parabasalia</taxon>
        <taxon>Trichomonadida</taxon>
        <taxon>Trichomonadidae</taxon>
        <taxon>Trichomonas</taxon>
    </lineage>
</organism>
<evidence type="ECO:0000313" key="1">
    <source>
        <dbReference type="EMBL" id="EAX85758.1"/>
    </source>
</evidence>
<dbReference type="VEuPathDB" id="TrichDB:TVAG_477960"/>
<evidence type="ECO:0008006" key="3">
    <source>
        <dbReference type="Google" id="ProtNLM"/>
    </source>
</evidence>
<dbReference type="Proteomes" id="UP000001542">
    <property type="component" value="Unassembled WGS sequence"/>
</dbReference>
<accession>A2GAR2</accession>